<evidence type="ECO:0000313" key="1">
    <source>
        <dbReference type="EMBL" id="PHK01962.1"/>
    </source>
</evidence>
<organism evidence="1 2">
    <name type="scientific">Nostoc linckia z8</name>
    <dbReference type="NCBI Taxonomy" id="1628746"/>
    <lineage>
        <taxon>Bacteria</taxon>
        <taxon>Bacillati</taxon>
        <taxon>Cyanobacteriota</taxon>
        <taxon>Cyanophyceae</taxon>
        <taxon>Nostocales</taxon>
        <taxon>Nostocaceae</taxon>
        <taxon>Nostoc</taxon>
    </lineage>
</organism>
<protein>
    <submittedName>
        <fullName evidence="1">Uncharacterized protein</fullName>
    </submittedName>
</protein>
<reference evidence="1 2" key="1">
    <citation type="submission" date="2015-02" db="EMBL/GenBank/DDBJ databases">
        <title>Nostoc linckia genome annotation.</title>
        <authorList>
            <person name="Zhou Z."/>
        </authorList>
    </citation>
    <scope>NUCLEOTIDE SEQUENCE [LARGE SCALE GENOMIC DNA]</scope>
    <source>
        <strain evidence="2">z8</strain>
    </source>
</reference>
<sequence length="159" mass="17983">MSRDLSNFLQDGLETLVLSSFDNLLLSSQKSRYLQRKTKPFQVILQVFGHISAQCQIEDFPRTNNDLEHAFGMLRHHQRRCTGRKVAPLSLVIRGSVKLACAFGFAVAEGIATKLHSFTASDLAQVDIHTWLELRSQLQKHHALPELNSIDFAETPRLT</sequence>
<dbReference type="AlphaFoldDB" id="A0A9Q5ZA56"/>
<accession>A0A9Q5ZA56</accession>
<gene>
    <name evidence="1" type="ORF">VF08_20385</name>
</gene>
<dbReference type="EMBL" id="LAHD01000062">
    <property type="protein sequence ID" value="PHK01962.1"/>
    <property type="molecule type" value="Genomic_DNA"/>
</dbReference>
<dbReference type="Proteomes" id="UP000222310">
    <property type="component" value="Unassembled WGS sequence"/>
</dbReference>
<proteinExistence type="predicted"/>
<evidence type="ECO:0000313" key="2">
    <source>
        <dbReference type="Proteomes" id="UP000222310"/>
    </source>
</evidence>
<comment type="caution">
    <text evidence="1">The sequence shown here is derived from an EMBL/GenBank/DDBJ whole genome shotgun (WGS) entry which is preliminary data.</text>
</comment>
<name>A0A9Q5ZA56_NOSLI</name>